<dbReference type="PRINTS" id="PR01713">
    <property type="entry name" value="NUCEPIMERASE"/>
</dbReference>
<sequence>MNVFVTGAAGFIGMHTAERLLRNGCNVTGLDNMNSYYDLRLKQDRLARLQVYPGFRFYRADLSDRDALNEAFTSRNHDVVIHLGAQAGVRYSLENPEAYIESNISGFLNILEACRHHPVRHLLYASSSSVYGNNESIPFSSSDPVDHPVSLYAATKRSNELMAHTYSHLYGIPTSGLRFFTVYGPYGRPDMAYFSFAEKIMSGQPIRIFNEGRLERDFTYIDDIVEPLVRLISHPPEKGGRNNAPDRAAAPFRVYNIGNSQPVKLMRFIETLEECLGKKAVKTYVPFQKGDVMRTFSDTADLTAVTGYTPKTGIKEGLEHFTRWYLTYHSRKTPPVLT</sequence>
<feature type="domain" description="NAD-dependent epimerase/dehydratase" evidence="2">
    <location>
        <begin position="3"/>
        <end position="239"/>
    </location>
</feature>
<dbReference type="Gene3D" id="3.40.50.720">
    <property type="entry name" value="NAD(P)-binding Rossmann-like Domain"/>
    <property type="match status" value="1"/>
</dbReference>
<dbReference type="Proteomes" id="UP000248066">
    <property type="component" value="Unassembled WGS sequence"/>
</dbReference>
<name>A0A2W0HGI2_9BACI</name>
<accession>A0A2W0HGI2</accession>
<dbReference type="RefSeq" id="WP_110521186.1">
    <property type="nucleotide sequence ID" value="NZ_PDOF01000003.1"/>
</dbReference>
<gene>
    <name evidence="3" type="ORF">CR205_16150</name>
</gene>
<comment type="caution">
    <text evidence="3">The sequence shown here is derived from an EMBL/GenBank/DDBJ whole genome shotgun (WGS) entry which is preliminary data.</text>
</comment>
<dbReference type="OrthoDB" id="9811743at2"/>
<organism evidence="3 4">
    <name type="scientific">Alteribacter lacisalsi</name>
    <dbReference type="NCBI Taxonomy" id="2045244"/>
    <lineage>
        <taxon>Bacteria</taxon>
        <taxon>Bacillati</taxon>
        <taxon>Bacillota</taxon>
        <taxon>Bacilli</taxon>
        <taxon>Bacillales</taxon>
        <taxon>Bacillaceae</taxon>
        <taxon>Alteribacter</taxon>
    </lineage>
</organism>
<keyword evidence="1" id="KW-0520">NAD</keyword>
<evidence type="ECO:0000313" key="4">
    <source>
        <dbReference type="Proteomes" id="UP000248066"/>
    </source>
</evidence>
<evidence type="ECO:0000313" key="3">
    <source>
        <dbReference type="EMBL" id="PYZ95909.1"/>
    </source>
</evidence>
<dbReference type="InterPro" id="IPR036291">
    <property type="entry name" value="NAD(P)-bd_dom_sf"/>
</dbReference>
<dbReference type="EMBL" id="PDOF01000003">
    <property type="protein sequence ID" value="PYZ95909.1"/>
    <property type="molecule type" value="Genomic_DNA"/>
</dbReference>
<dbReference type="SUPFAM" id="SSF51735">
    <property type="entry name" value="NAD(P)-binding Rossmann-fold domains"/>
    <property type="match status" value="1"/>
</dbReference>
<protein>
    <recommendedName>
        <fullName evidence="2">NAD-dependent epimerase/dehydratase domain-containing protein</fullName>
    </recommendedName>
</protein>
<dbReference type="PANTHER" id="PTHR43574">
    <property type="entry name" value="EPIMERASE-RELATED"/>
    <property type="match status" value="1"/>
</dbReference>
<dbReference type="InterPro" id="IPR001509">
    <property type="entry name" value="Epimerase_deHydtase"/>
</dbReference>
<dbReference type="Pfam" id="PF01370">
    <property type="entry name" value="Epimerase"/>
    <property type="match status" value="1"/>
</dbReference>
<dbReference type="CDD" id="cd05253">
    <property type="entry name" value="UDP_GE_SDE_e"/>
    <property type="match status" value="1"/>
</dbReference>
<keyword evidence="4" id="KW-1185">Reference proteome</keyword>
<proteinExistence type="predicted"/>
<dbReference type="AlphaFoldDB" id="A0A2W0HGI2"/>
<reference evidence="3 4" key="1">
    <citation type="submission" date="2017-10" db="EMBL/GenBank/DDBJ databases">
        <title>Bacillus sp. nov., a halophilic bacterium isolated from a Yangshapao Lake.</title>
        <authorList>
            <person name="Wang H."/>
        </authorList>
    </citation>
    <scope>NUCLEOTIDE SEQUENCE [LARGE SCALE GENOMIC DNA]</scope>
    <source>
        <strain evidence="3 4">YSP-3</strain>
    </source>
</reference>
<evidence type="ECO:0000259" key="2">
    <source>
        <dbReference type="Pfam" id="PF01370"/>
    </source>
</evidence>
<evidence type="ECO:0000256" key="1">
    <source>
        <dbReference type="ARBA" id="ARBA00023027"/>
    </source>
</evidence>